<dbReference type="Pfam" id="PF13411">
    <property type="entry name" value="MerR_1"/>
    <property type="match status" value="1"/>
</dbReference>
<dbReference type="InterPro" id="IPR047057">
    <property type="entry name" value="MerR_fam"/>
</dbReference>
<dbReference type="GO" id="GO:0003700">
    <property type="term" value="F:DNA-binding transcription factor activity"/>
    <property type="evidence" value="ECO:0007669"/>
    <property type="project" value="InterPro"/>
</dbReference>
<dbReference type="PANTHER" id="PTHR30204">
    <property type="entry name" value="REDOX-CYCLING DRUG-SENSING TRANSCRIPTIONAL ACTIVATOR SOXR"/>
    <property type="match status" value="1"/>
</dbReference>
<evidence type="ECO:0000256" key="1">
    <source>
        <dbReference type="ARBA" id="ARBA00023125"/>
    </source>
</evidence>
<reference evidence="4 5" key="1">
    <citation type="submission" date="2018-06" db="EMBL/GenBank/DDBJ databases">
        <title>Whole genome sequencing of a novel hydrocarbon degrading bacterial strain, PW21 isolated from oil contaminated produced water sample.</title>
        <authorList>
            <person name="Nagkirti P."/>
            <person name="Shaikh A."/>
            <person name="Gowdaman V."/>
            <person name="Engineer A.E."/>
            <person name="Dagar S."/>
            <person name="Dhakephalkar P.K."/>
        </authorList>
    </citation>
    <scope>NUCLEOTIDE SEQUENCE [LARGE SCALE GENOMIC DNA]</scope>
    <source>
        <strain evidence="4 5">PW21</strain>
    </source>
</reference>
<sequence length="420" mass="43707">MTPCCGAWASTRPSRPRRSRPSSRQSTGPSAPDAPPARTGARTLRVGAPVSADTAGLDLRAARTGRVCAVDEPLLTIGAFASAAGLPASALRYYDEVGLLPPSDVDAGTGYRYYTPAQVHHARAVAVMREADVPLEAMRTVLRGDPQTARAVLGAVVERYTEHAERVRRAAVALTAVPGPVSATVRVDGTALAAALRQVLPAVAPEPGPLHGVLVDVVDGVADVVATDRYWMLVRSLRGVGTGAGRTVLTPERVRTVAALLDLREDPEVQVGCEGITVGDRLVAGLGDEYPDHRAVVTGQGKPATRVLAARDRLLEVLAASTEEDLTLRVDGSGITVSPGRPGARAPGSMLHATVRGAAHVAAVEVWFGTSLLRRAVASTVGSDVVLEVGEPGRALVLRPAAQDGGSVLVMPRALREGQE</sequence>
<dbReference type="Proteomes" id="UP000248783">
    <property type="component" value="Unassembled WGS sequence"/>
</dbReference>
<dbReference type="PROSITE" id="PS50937">
    <property type="entry name" value="HTH_MERR_2"/>
    <property type="match status" value="1"/>
</dbReference>
<dbReference type="Gene3D" id="3.10.150.10">
    <property type="entry name" value="DNA Polymerase III, subunit A, domain 2"/>
    <property type="match status" value="1"/>
</dbReference>
<organism evidence="4 5">
    <name type="scientific">Xylanimonas oleitrophica</name>
    <dbReference type="NCBI Taxonomy" id="2607479"/>
    <lineage>
        <taxon>Bacteria</taxon>
        <taxon>Bacillati</taxon>
        <taxon>Actinomycetota</taxon>
        <taxon>Actinomycetes</taxon>
        <taxon>Micrococcales</taxon>
        <taxon>Promicromonosporaceae</taxon>
        <taxon>Xylanimonas</taxon>
    </lineage>
</organism>
<dbReference type="PANTHER" id="PTHR30204:SF97">
    <property type="entry name" value="MERR FAMILY REGULATORY PROTEIN"/>
    <property type="match status" value="1"/>
</dbReference>
<evidence type="ECO:0000256" key="2">
    <source>
        <dbReference type="SAM" id="MobiDB-lite"/>
    </source>
</evidence>
<dbReference type="InterPro" id="IPR000551">
    <property type="entry name" value="MerR-type_HTH_dom"/>
</dbReference>
<dbReference type="InterPro" id="IPR009061">
    <property type="entry name" value="DNA-bd_dom_put_sf"/>
</dbReference>
<name>A0A2W5WRD3_9MICO</name>
<keyword evidence="1" id="KW-0238">DNA-binding</keyword>
<dbReference type="GO" id="GO:0003677">
    <property type="term" value="F:DNA binding"/>
    <property type="evidence" value="ECO:0007669"/>
    <property type="project" value="UniProtKB-KW"/>
</dbReference>
<evidence type="ECO:0000259" key="3">
    <source>
        <dbReference type="PROSITE" id="PS50937"/>
    </source>
</evidence>
<dbReference type="AlphaFoldDB" id="A0A2W5WRD3"/>
<comment type="caution">
    <text evidence="4">The sequence shown here is derived from an EMBL/GenBank/DDBJ whole genome shotgun (WGS) entry which is preliminary data.</text>
</comment>
<feature type="domain" description="HTH merR-type" evidence="3">
    <location>
        <begin position="74"/>
        <end position="144"/>
    </location>
</feature>
<dbReference type="EMBL" id="QKWH01000003">
    <property type="protein sequence ID" value="PZR53670.1"/>
    <property type="molecule type" value="Genomic_DNA"/>
</dbReference>
<evidence type="ECO:0000313" key="5">
    <source>
        <dbReference type="Proteomes" id="UP000248783"/>
    </source>
</evidence>
<protein>
    <recommendedName>
        <fullName evidence="3">HTH merR-type domain-containing protein</fullName>
    </recommendedName>
</protein>
<dbReference type="SUPFAM" id="SSF46955">
    <property type="entry name" value="Putative DNA-binding domain"/>
    <property type="match status" value="1"/>
</dbReference>
<accession>A0A2W5WRD3</accession>
<proteinExistence type="predicted"/>
<gene>
    <name evidence="4" type="ORF">DNL40_05920</name>
</gene>
<dbReference type="Gene3D" id="1.10.1660.10">
    <property type="match status" value="1"/>
</dbReference>
<evidence type="ECO:0000313" key="4">
    <source>
        <dbReference type="EMBL" id="PZR53670.1"/>
    </source>
</evidence>
<dbReference type="SMART" id="SM00422">
    <property type="entry name" value="HTH_MERR"/>
    <property type="match status" value="1"/>
</dbReference>
<feature type="region of interest" description="Disordered" evidence="2">
    <location>
        <begin position="1"/>
        <end position="49"/>
    </location>
</feature>
<keyword evidence="5" id="KW-1185">Reference proteome</keyword>